<evidence type="ECO:0000256" key="3">
    <source>
        <dbReference type="ARBA" id="ARBA00023163"/>
    </source>
</evidence>
<dbReference type="Gene3D" id="2.30.30.30">
    <property type="match status" value="1"/>
</dbReference>
<dbReference type="InterPro" id="IPR036735">
    <property type="entry name" value="NGN_dom_sf"/>
</dbReference>
<dbReference type="SMART" id="SM00738">
    <property type="entry name" value="NGN"/>
    <property type="match status" value="1"/>
</dbReference>
<protein>
    <recommendedName>
        <fullName evidence="5">NusG-like N-terminal domain-containing protein</fullName>
    </recommendedName>
</protein>
<evidence type="ECO:0000256" key="2">
    <source>
        <dbReference type="ARBA" id="ARBA00023015"/>
    </source>
</evidence>
<proteinExistence type="predicted"/>
<accession>A0AAE1UZN0</accession>
<reference evidence="6" key="1">
    <citation type="submission" date="2023-12" db="EMBL/GenBank/DDBJ databases">
        <title>Genome assembly of Anisodus tanguticus.</title>
        <authorList>
            <person name="Wang Y.-J."/>
        </authorList>
    </citation>
    <scope>NUCLEOTIDE SEQUENCE</scope>
    <source>
        <strain evidence="6">KB-2021</strain>
        <tissue evidence="6">Leaf</tissue>
    </source>
</reference>
<feature type="region of interest" description="Disordered" evidence="4">
    <location>
        <begin position="311"/>
        <end position="358"/>
    </location>
</feature>
<gene>
    <name evidence="6" type="ORF">RND71_038621</name>
</gene>
<dbReference type="InterPro" id="IPR014722">
    <property type="entry name" value="Rib_uL2_dom2"/>
</dbReference>
<dbReference type="Proteomes" id="UP001291623">
    <property type="component" value="Unassembled WGS sequence"/>
</dbReference>
<evidence type="ECO:0000313" key="6">
    <source>
        <dbReference type="EMBL" id="KAK4342805.1"/>
    </source>
</evidence>
<dbReference type="PANTHER" id="PTHR30265:SF4">
    <property type="entry name" value="KOW MOTIF FAMILY PROTEIN, EXPRESSED"/>
    <property type="match status" value="1"/>
</dbReference>
<keyword evidence="7" id="KW-1185">Reference proteome</keyword>
<dbReference type="SUPFAM" id="SSF50104">
    <property type="entry name" value="Translation proteins SH3-like domain"/>
    <property type="match status" value="1"/>
</dbReference>
<dbReference type="EMBL" id="JAVYJV010000021">
    <property type="protein sequence ID" value="KAK4342805.1"/>
    <property type="molecule type" value="Genomic_DNA"/>
</dbReference>
<comment type="caution">
    <text evidence="6">The sequence shown here is derived from an EMBL/GenBank/DDBJ whole genome shotgun (WGS) entry which is preliminary data.</text>
</comment>
<evidence type="ECO:0000259" key="5">
    <source>
        <dbReference type="SMART" id="SM00738"/>
    </source>
</evidence>
<evidence type="ECO:0000256" key="4">
    <source>
        <dbReference type="SAM" id="MobiDB-lite"/>
    </source>
</evidence>
<dbReference type="CDD" id="cd09890">
    <property type="entry name" value="NGN_plant"/>
    <property type="match status" value="1"/>
</dbReference>
<keyword evidence="1" id="KW-0889">Transcription antitermination</keyword>
<dbReference type="InterPro" id="IPR006645">
    <property type="entry name" value="NGN-like_dom"/>
</dbReference>
<sequence>MKQAILSWSHFLPTLSPSPISPKPQKTIYLRVYATVESPKENILTAKERRQLRNERRESKTGYNWREEVEERLIKKPKKQYKSWTEELNLDNLAKLGPQWWVVRVSRVTGHDTAERMARALARNFPNIDFQSPKENMLTAKERRQLRNERRESKTGYNWREEVEERLIKKPKKQYVSWTEELNLDNLAKLGPQWWVVRVSRVIGHDTTERMARALARNFPDIDFQVYIPSVHVKRKLKNGSLSVKPKPLFPGCAFLRCVMNKEIHDFIRECDGIGGFIGSKVGNTKRQINKPRPVDEDDLEAIFKQAKEEQEKADQAFEEEEQGEGGLDSKLTKDSSTTPTEDKVVPKKRGRQSKKASDLLAVDALRGSDDKSSTPGSTIEVVSGAFAGFSGILKKVDSKAGLATVGFSLFGKETLADIDVKEIVAEDAMKMGYWYRMSSLGIFVYLRKSAPSLSVELITSKDLLLTP</sequence>
<feature type="domain" description="NusG-like N-terminal" evidence="5">
    <location>
        <begin position="191"/>
        <end position="307"/>
    </location>
</feature>
<dbReference type="GO" id="GO:0006354">
    <property type="term" value="P:DNA-templated transcription elongation"/>
    <property type="evidence" value="ECO:0007669"/>
    <property type="project" value="InterPro"/>
</dbReference>
<dbReference type="PANTHER" id="PTHR30265">
    <property type="entry name" value="RHO-INTERACTING TRANSCRIPTION TERMINATION FACTOR NUSG"/>
    <property type="match status" value="1"/>
</dbReference>
<dbReference type="SUPFAM" id="SSF82679">
    <property type="entry name" value="N-utilization substance G protein NusG, N-terminal domain"/>
    <property type="match status" value="1"/>
</dbReference>
<name>A0AAE1UZN0_9SOLA</name>
<dbReference type="InterPro" id="IPR008991">
    <property type="entry name" value="Translation_prot_SH3-like_sf"/>
</dbReference>
<dbReference type="GO" id="GO:0031564">
    <property type="term" value="P:transcription antitermination"/>
    <property type="evidence" value="ECO:0007669"/>
    <property type="project" value="UniProtKB-KW"/>
</dbReference>
<dbReference type="Gene3D" id="3.30.70.940">
    <property type="entry name" value="NusG, N-terminal domain"/>
    <property type="match status" value="1"/>
</dbReference>
<evidence type="ECO:0000256" key="1">
    <source>
        <dbReference type="ARBA" id="ARBA00022814"/>
    </source>
</evidence>
<dbReference type="Pfam" id="PF02357">
    <property type="entry name" value="NusG"/>
    <property type="match status" value="1"/>
</dbReference>
<keyword evidence="3" id="KW-0804">Transcription</keyword>
<dbReference type="AlphaFoldDB" id="A0AAE1UZN0"/>
<keyword evidence="2" id="KW-0805">Transcription regulation</keyword>
<dbReference type="CDD" id="cd06091">
    <property type="entry name" value="KOW_NusG"/>
    <property type="match status" value="1"/>
</dbReference>
<dbReference type="InterPro" id="IPR043425">
    <property type="entry name" value="NusG-like"/>
</dbReference>
<evidence type="ECO:0000313" key="7">
    <source>
        <dbReference type="Proteomes" id="UP001291623"/>
    </source>
</evidence>
<organism evidence="6 7">
    <name type="scientific">Anisodus tanguticus</name>
    <dbReference type="NCBI Taxonomy" id="243964"/>
    <lineage>
        <taxon>Eukaryota</taxon>
        <taxon>Viridiplantae</taxon>
        <taxon>Streptophyta</taxon>
        <taxon>Embryophyta</taxon>
        <taxon>Tracheophyta</taxon>
        <taxon>Spermatophyta</taxon>
        <taxon>Magnoliopsida</taxon>
        <taxon>eudicotyledons</taxon>
        <taxon>Gunneridae</taxon>
        <taxon>Pentapetalae</taxon>
        <taxon>asterids</taxon>
        <taxon>lamiids</taxon>
        <taxon>Solanales</taxon>
        <taxon>Solanaceae</taxon>
        <taxon>Solanoideae</taxon>
        <taxon>Hyoscyameae</taxon>
        <taxon>Anisodus</taxon>
    </lineage>
</organism>